<dbReference type="Proteomes" id="UP000184512">
    <property type="component" value="Unassembled WGS sequence"/>
</dbReference>
<feature type="binding site" evidence="7">
    <location>
        <position position="165"/>
    </location>
    <ligand>
        <name>Mn(2+)</name>
        <dbReference type="ChEBI" id="CHEBI:29035"/>
        <label>1</label>
    </ligand>
</feature>
<evidence type="ECO:0000313" key="10">
    <source>
        <dbReference type="EMBL" id="SHI98317.1"/>
    </source>
</evidence>
<dbReference type="NCBIfam" id="TIGR01227">
    <property type="entry name" value="hutG"/>
    <property type="match status" value="1"/>
</dbReference>
<dbReference type="OrthoDB" id="9789727at2"/>
<feature type="binding site" evidence="5 7">
    <location>
        <position position="254"/>
    </location>
    <ligand>
        <name>Mn(2+)</name>
        <dbReference type="ChEBI" id="CHEBI:29035"/>
        <label>1</label>
    </ligand>
</feature>
<accession>A0A1M6FKU3</accession>
<keyword evidence="11" id="KW-1185">Reference proteome</keyword>
<dbReference type="InterPro" id="IPR005923">
    <property type="entry name" value="HutG"/>
</dbReference>
<feature type="binding site" evidence="5 7">
    <location>
        <position position="167"/>
    </location>
    <ligand>
        <name>Mn(2+)</name>
        <dbReference type="ChEBI" id="CHEBI:29035"/>
        <label>1</label>
    </ligand>
</feature>
<dbReference type="AlphaFoldDB" id="A0A1M6FKU3"/>
<proteinExistence type="inferred from homology"/>
<dbReference type="PROSITE" id="PS01053">
    <property type="entry name" value="ARGINASE_1"/>
    <property type="match status" value="1"/>
</dbReference>
<dbReference type="GO" id="GO:0050415">
    <property type="term" value="F:formimidoylglutamase activity"/>
    <property type="evidence" value="ECO:0007669"/>
    <property type="project" value="UniProtKB-UniRule"/>
</dbReference>
<organism evidence="10 11">
    <name type="scientific">Tessaracoccus bendigoensis DSM 12906</name>
    <dbReference type="NCBI Taxonomy" id="1123357"/>
    <lineage>
        <taxon>Bacteria</taxon>
        <taxon>Bacillati</taxon>
        <taxon>Actinomycetota</taxon>
        <taxon>Actinomycetes</taxon>
        <taxon>Propionibacteriales</taxon>
        <taxon>Propionibacteriaceae</taxon>
        <taxon>Tessaracoccus</taxon>
    </lineage>
</organism>
<protein>
    <recommendedName>
        <fullName evidence="5 6">Formimidoylglutamase</fullName>
        <ecNumber evidence="5 6">3.5.3.8</ecNumber>
    </recommendedName>
    <alternativeName>
        <fullName evidence="5">Formiminoglutamase</fullName>
    </alternativeName>
    <alternativeName>
        <fullName evidence="5">Formiminoglutamate hydrolase</fullName>
    </alternativeName>
</protein>
<dbReference type="Gene3D" id="3.40.800.10">
    <property type="entry name" value="Ureohydrolase domain"/>
    <property type="match status" value="1"/>
</dbReference>
<gene>
    <name evidence="5" type="primary">hutG</name>
    <name evidence="10" type="ORF">SAMN02745244_01464</name>
</gene>
<feature type="binding site" evidence="5">
    <location>
        <position position="163"/>
    </location>
    <ligand>
        <name>Mn(2+)</name>
        <dbReference type="ChEBI" id="CHEBI:29035"/>
        <label>2</label>
    </ligand>
</feature>
<dbReference type="InterPro" id="IPR006035">
    <property type="entry name" value="Ureohydrolase"/>
</dbReference>
<evidence type="ECO:0000256" key="8">
    <source>
        <dbReference type="PROSITE-ProRule" id="PRU00742"/>
    </source>
</evidence>
<sequence length="339" mass="35330">MPTESAFNTWTGRHDGEGPEHARWHEVVALPEGGSPGDHLAVLGFRSDEGVRRNSGRVGAAEGPAALRRALAPLALHGALADGRIAIVDRGDAVTEGEDLESGQDRAAALITAALDAEDCRLTVVLGGGHETAWASYRGLMGSKVMGPRPDGSRPRWGVLNLDAHFDLRREPRPTSGTAFLQMADAEAAVGAALNYAVVGIAEPSNTGVLFQEARRLGVRWMTDLECEEAGIPGVRRFVEDFAADLDVLYLTVDLDVLPAAVAPGVSAPAAMGVATPIIAAAAVAAAASGKLALLDIVELNPSLDVDSRTAKSAARLIDETVRVSFGARAPESATRGRA</sequence>
<feature type="binding site" evidence="5">
    <location>
        <position position="165"/>
    </location>
    <ligand>
        <name>Mn(2+)</name>
        <dbReference type="ChEBI" id="CHEBI:29035"/>
        <label>2</label>
    </ligand>
</feature>
<evidence type="ECO:0000256" key="7">
    <source>
        <dbReference type="PIRSR" id="PIRSR036979-1"/>
    </source>
</evidence>
<dbReference type="PANTHER" id="PTHR11358">
    <property type="entry name" value="ARGINASE/AGMATINASE"/>
    <property type="match status" value="1"/>
</dbReference>
<evidence type="ECO:0000256" key="9">
    <source>
        <dbReference type="RuleBase" id="RU003684"/>
    </source>
</evidence>
<dbReference type="STRING" id="1123357.SAMN02745244_01464"/>
<dbReference type="RefSeq" id="WP_073186884.1">
    <property type="nucleotide sequence ID" value="NZ_FQZG01000022.1"/>
</dbReference>
<dbReference type="InterPro" id="IPR020855">
    <property type="entry name" value="Ureohydrolase_Mn_BS"/>
</dbReference>
<evidence type="ECO:0000256" key="4">
    <source>
        <dbReference type="ARBA" id="ARBA00023211"/>
    </source>
</evidence>
<dbReference type="Pfam" id="PF00491">
    <property type="entry name" value="Arginase"/>
    <property type="match status" value="1"/>
</dbReference>
<keyword evidence="4 5" id="KW-0464">Manganese</keyword>
<dbReference type="SUPFAM" id="SSF52768">
    <property type="entry name" value="Arginase/deacetylase"/>
    <property type="match status" value="1"/>
</dbReference>
<name>A0A1M6FKU3_9ACTN</name>
<evidence type="ECO:0000256" key="1">
    <source>
        <dbReference type="ARBA" id="ARBA00022723"/>
    </source>
</evidence>
<keyword evidence="3 5" id="KW-0369">Histidine metabolism</keyword>
<dbReference type="HAMAP" id="MF_00737">
    <property type="entry name" value="Formimidoylglutam"/>
    <property type="match status" value="1"/>
</dbReference>
<dbReference type="GO" id="GO:0019556">
    <property type="term" value="P:L-histidine catabolic process to glutamate and formamide"/>
    <property type="evidence" value="ECO:0007669"/>
    <property type="project" value="UniProtKB-UniRule"/>
</dbReference>
<feature type="binding site" evidence="5">
    <location>
        <position position="254"/>
    </location>
    <ligand>
        <name>Mn(2+)</name>
        <dbReference type="ChEBI" id="CHEBI:29035"/>
        <label>2</label>
    </ligand>
</feature>
<dbReference type="PIRSF" id="PIRSF036979">
    <property type="entry name" value="Arginase"/>
    <property type="match status" value="1"/>
</dbReference>
<feature type="binding site" evidence="5 7">
    <location>
        <position position="163"/>
    </location>
    <ligand>
        <name>Mn(2+)</name>
        <dbReference type="ChEBI" id="CHEBI:29035"/>
        <label>1</label>
    </ligand>
</feature>
<dbReference type="GO" id="GO:0033389">
    <property type="term" value="P:putrescine biosynthetic process from arginine, via agmatine"/>
    <property type="evidence" value="ECO:0007669"/>
    <property type="project" value="TreeGrafter"/>
</dbReference>
<dbReference type="GO" id="GO:0019557">
    <property type="term" value="P:L-histidine catabolic process to glutamate and formate"/>
    <property type="evidence" value="ECO:0007669"/>
    <property type="project" value="UniProtKB-UniPathway"/>
</dbReference>
<feature type="binding site" evidence="5">
    <location>
        <position position="256"/>
    </location>
    <ligand>
        <name>Mn(2+)</name>
        <dbReference type="ChEBI" id="CHEBI:29035"/>
        <label>2</label>
    </ligand>
</feature>
<comment type="function">
    <text evidence="5">Catalyzes the conversion of N-formimidoyl-L-glutamate to L-glutamate and formamide.</text>
</comment>
<comment type="cofactor">
    <cofactor evidence="5 7">
        <name>Mn(2+)</name>
        <dbReference type="ChEBI" id="CHEBI:29035"/>
    </cofactor>
    <text evidence="5 7">Binds 2 manganese ions per subunit.</text>
</comment>
<feature type="binding site" evidence="7">
    <location>
        <position position="256"/>
    </location>
    <ligand>
        <name>Mn(2+)</name>
        <dbReference type="ChEBI" id="CHEBI:29035"/>
        <label>1</label>
    </ligand>
</feature>
<reference evidence="10 11" key="1">
    <citation type="submission" date="2016-11" db="EMBL/GenBank/DDBJ databases">
        <authorList>
            <person name="Jaros S."/>
            <person name="Januszkiewicz K."/>
            <person name="Wedrychowicz H."/>
        </authorList>
    </citation>
    <scope>NUCLEOTIDE SEQUENCE [LARGE SCALE GENOMIC DNA]</scope>
    <source>
        <strain evidence="10 11">DSM 12906</strain>
    </source>
</reference>
<evidence type="ECO:0000256" key="6">
    <source>
        <dbReference type="NCBIfam" id="TIGR01227"/>
    </source>
</evidence>
<dbReference type="GO" id="GO:0008783">
    <property type="term" value="F:agmatinase activity"/>
    <property type="evidence" value="ECO:0007669"/>
    <property type="project" value="TreeGrafter"/>
</dbReference>
<dbReference type="InterPro" id="IPR023696">
    <property type="entry name" value="Ureohydrolase_dom_sf"/>
</dbReference>
<evidence type="ECO:0000256" key="3">
    <source>
        <dbReference type="ARBA" id="ARBA00022808"/>
    </source>
</evidence>
<keyword evidence="2 5" id="KW-0378">Hydrolase</keyword>
<dbReference type="GO" id="GO:0030145">
    <property type="term" value="F:manganese ion binding"/>
    <property type="evidence" value="ECO:0007669"/>
    <property type="project" value="UniProtKB-UniRule"/>
</dbReference>
<dbReference type="CDD" id="cd09988">
    <property type="entry name" value="Formimidoylglutamase"/>
    <property type="match status" value="1"/>
</dbReference>
<comment type="catalytic activity">
    <reaction evidence="5">
        <text>N-formimidoyl-L-glutamate + H2O = formamide + L-glutamate</text>
        <dbReference type="Rhea" id="RHEA:22492"/>
        <dbReference type="ChEBI" id="CHEBI:15377"/>
        <dbReference type="ChEBI" id="CHEBI:16397"/>
        <dbReference type="ChEBI" id="CHEBI:29985"/>
        <dbReference type="ChEBI" id="CHEBI:58928"/>
        <dbReference type="EC" id="3.5.3.8"/>
    </reaction>
</comment>
<comment type="similarity">
    <text evidence="5 8 9">Belongs to the arginase family.</text>
</comment>
<dbReference type="EMBL" id="FQZG01000022">
    <property type="protein sequence ID" value="SHI98317.1"/>
    <property type="molecule type" value="Genomic_DNA"/>
</dbReference>
<evidence type="ECO:0000256" key="5">
    <source>
        <dbReference type="HAMAP-Rule" id="MF_00737"/>
    </source>
</evidence>
<dbReference type="PANTHER" id="PTHR11358:SF35">
    <property type="entry name" value="FORMIMIDOYLGLUTAMASE"/>
    <property type="match status" value="1"/>
</dbReference>
<feature type="binding site" evidence="5 7">
    <location>
        <position position="130"/>
    </location>
    <ligand>
        <name>Mn(2+)</name>
        <dbReference type="ChEBI" id="CHEBI:29035"/>
        <label>1</label>
    </ligand>
</feature>
<comment type="pathway">
    <text evidence="5">Amino-acid degradation; L-histidine degradation into L-glutamate; L-glutamate from N-formimidoyl-L-glutamate (hydrolase route): step 1/1.</text>
</comment>
<evidence type="ECO:0000313" key="11">
    <source>
        <dbReference type="Proteomes" id="UP000184512"/>
    </source>
</evidence>
<dbReference type="UniPathway" id="UPA00379">
    <property type="reaction ID" value="UER00552"/>
</dbReference>
<evidence type="ECO:0000256" key="2">
    <source>
        <dbReference type="ARBA" id="ARBA00022801"/>
    </source>
</evidence>
<keyword evidence="1 5" id="KW-0479">Metal-binding</keyword>
<dbReference type="EC" id="3.5.3.8" evidence="5 6"/>
<dbReference type="PROSITE" id="PS51409">
    <property type="entry name" value="ARGINASE_2"/>
    <property type="match status" value="1"/>
</dbReference>